<proteinExistence type="predicted"/>
<reference evidence="2 3" key="1">
    <citation type="submission" date="2019-07" db="EMBL/GenBank/DDBJ databases">
        <title>Draft genome for Streptomyces benahoarensis MZ03-48.</title>
        <authorList>
            <person name="Gonzalez-Pimentel J.L."/>
        </authorList>
    </citation>
    <scope>NUCLEOTIDE SEQUENCE [LARGE SCALE GENOMIC DNA]</scope>
    <source>
        <strain evidence="2 3">MZ03-48</strain>
    </source>
</reference>
<dbReference type="OrthoDB" id="4320909at2"/>
<accession>A0A553ZCG8</accession>
<keyword evidence="3" id="KW-1185">Reference proteome</keyword>
<evidence type="ECO:0000256" key="1">
    <source>
        <dbReference type="SAM" id="MobiDB-lite"/>
    </source>
</evidence>
<protein>
    <submittedName>
        <fullName evidence="2">Uncharacterized protein</fullName>
    </submittedName>
</protein>
<evidence type="ECO:0000313" key="3">
    <source>
        <dbReference type="Proteomes" id="UP000320888"/>
    </source>
</evidence>
<comment type="caution">
    <text evidence="2">The sequence shown here is derived from an EMBL/GenBank/DDBJ whole genome shotgun (WGS) entry which is preliminary data.</text>
</comment>
<name>A0A553ZCG8_9ACTN</name>
<organism evidence="2 3">
    <name type="scientific">Streptomyces benahoarensis</name>
    <dbReference type="NCBI Taxonomy" id="2595054"/>
    <lineage>
        <taxon>Bacteria</taxon>
        <taxon>Bacillati</taxon>
        <taxon>Actinomycetota</taxon>
        <taxon>Actinomycetes</taxon>
        <taxon>Kitasatosporales</taxon>
        <taxon>Streptomycetaceae</taxon>
        <taxon>Streptomyces</taxon>
    </lineage>
</organism>
<dbReference type="AlphaFoldDB" id="A0A553ZCG8"/>
<dbReference type="Proteomes" id="UP000320888">
    <property type="component" value="Unassembled WGS sequence"/>
</dbReference>
<feature type="region of interest" description="Disordered" evidence="1">
    <location>
        <begin position="88"/>
        <end position="114"/>
    </location>
</feature>
<evidence type="ECO:0000313" key="2">
    <source>
        <dbReference type="EMBL" id="TSB39154.1"/>
    </source>
</evidence>
<gene>
    <name evidence="2" type="ORF">FNZ23_15985</name>
</gene>
<sequence>MPRLLPWTGENGQPCHLSADDDASFMWRLADNTEAVQLGMAIGAVEHAHEVLGVEHASREELHYLAGCLVEALTNVLRIADSRGQRLGWPTPAVEGEAGSEEGEGPTLPADAFG</sequence>
<dbReference type="EMBL" id="VKLS01000182">
    <property type="protein sequence ID" value="TSB39154.1"/>
    <property type="molecule type" value="Genomic_DNA"/>
</dbReference>